<evidence type="ECO:0000256" key="1">
    <source>
        <dbReference type="ARBA" id="ARBA00022741"/>
    </source>
</evidence>
<feature type="domain" description="SF3 helicase" evidence="5">
    <location>
        <begin position="489"/>
        <end position="646"/>
    </location>
</feature>
<keyword evidence="1" id="KW-0547">Nucleotide-binding</keyword>
<dbReference type="PROSITE" id="PS51206">
    <property type="entry name" value="SF3_HELICASE_1"/>
    <property type="match status" value="1"/>
</dbReference>
<feature type="region of interest" description="Disordered" evidence="4">
    <location>
        <begin position="944"/>
        <end position="964"/>
    </location>
</feature>
<organism evidence="6 7">
    <name type="scientific">Candidatus Nitrosocaldus cavascurensis</name>
    <dbReference type="NCBI Taxonomy" id="2058097"/>
    <lineage>
        <taxon>Archaea</taxon>
        <taxon>Nitrososphaerota</taxon>
        <taxon>Nitrososphaeria</taxon>
        <taxon>Candidatus Nitrosocaldales</taxon>
        <taxon>Candidatus Nitrosocaldaceae</taxon>
        <taxon>Candidatus Nitrosocaldus</taxon>
    </lineage>
</organism>
<dbReference type="InterPro" id="IPR045455">
    <property type="entry name" value="NrS-1_pol-like_helicase"/>
</dbReference>
<feature type="compositionally biased region" description="Polar residues" evidence="4">
    <location>
        <begin position="813"/>
        <end position="822"/>
    </location>
</feature>
<dbReference type="Proteomes" id="UP000236248">
    <property type="component" value="Chromosome NCAV"/>
</dbReference>
<dbReference type="Gene3D" id="3.40.50.300">
    <property type="entry name" value="P-loop containing nucleotide triphosphate hydrolases"/>
    <property type="match status" value="1"/>
</dbReference>
<dbReference type="GeneID" id="41595047"/>
<dbReference type="GO" id="GO:0005524">
    <property type="term" value="F:ATP binding"/>
    <property type="evidence" value="ECO:0007669"/>
    <property type="project" value="UniProtKB-KW"/>
</dbReference>
<dbReference type="EMBL" id="LT981265">
    <property type="protein sequence ID" value="SPC34185.1"/>
    <property type="molecule type" value="Genomic_DNA"/>
</dbReference>
<protein>
    <recommendedName>
        <fullName evidence="5">SF3 helicase domain-containing protein</fullName>
    </recommendedName>
</protein>
<sequence length="964" mass="111147">MTTWEEAKKVIEVEHALGVDHIPINHYWNDEKGEWNKTPYRGFSLEKHYSYEEYSTLEQLEHYAKDYKCNTFAIRLGKLRDREEYIIGIDCDSAEYARLIDYALREEGLDTMKETTPREGMHFYFITDDKDKDKENSTINIAEGTPLDIKLYYERRYFLHIGNGYHIINSIDKIRTVKGETLKAITSLLARLVRLCYALSGYYNKGQRDYLWFYLSGLMCKSGIALEEALKICRYTCHFFNDEEVKSRLAVVEETYSKGREDKGIKGYAGLQELGLPVHILHDIFGNDRSSILDNLRRIGTKEYMFVVDFLLEENRQQVDRALFVNDYRYVYERDGEGYWIEWHDGVWSAEYALSSLADRLHSYCMSVKEEIEQEMKKYADDDAIRKELEGYRDCFLRVIKSKASINELIDTLSIRLYITDNMLDNLHGNVILCRNCAIEIAHNEVKTIPLEQIKWNYPTRRLNVNYDPDAKCDRFREFLITICNGDIEKANFLIRLMGLFLQRRKEEYCFIFYGAGANGKSTLLKVITSLLGDYARYSNISLINAREEEGKNPELISACNKNLICVFEPKQIYLNTANLKAITSLEPKSVRPLYSMPIEVVPDFHLVIATNNKPIITEFTLGMLRRLVMIKFDYIVPEDKRIANYADILLEERSGILNLMIAGLQAVMQEGRLKIPDIVKRETAEWIYELDILQEFIDRYLVMTYNDRDMLEFSVVYERFKFFAQLKGKEQRQEEQEQEEPIMTKQEFSKRIKDKGFTTTRIKKVTYICRAKWKADADFSIFESDNNNNDSGSSNNTITSNNSSSAIDSVNTDNTSTAVGDNSNSNGSGNSGNGSSSSNSNSNNNSSGSGSGNNTINIKERRVWRISELQPVIKHVQQLFVDIEGGYRCRYCDYTHKQVTLYNKQVKIGELHTLPDLILHVSNPLLVAMQELLEHVEEGVHGTGARVDTTPLPASTSSTTGMG</sequence>
<dbReference type="InterPro" id="IPR014015">
    <property type="entry name" value="Helicase_SF3_DNA-vir"/>
</dbReference>
<evidence type="ECO:0000256" key="2">
    <source>
        <dbReference type="ARBA" id="ARBA00022801"/>
    </source>
</evidence>
<name>A0A2K5ARD1_9ARCH</name>
<dbReference type="PANTHER" id="PTHR35372">
    <property type="entry name" value="ATP BINDING PROTEIN-RELATED"/>
    <property type="match status" value="1"/>
</dbReference>
<dbReference type="RefSeq" id="WP_103287100.1">
    <property type="nucleotide sequence ID" value="NZ_LT981265.1"/>
</dbReference>
<proteinExistence type="predicted"/>
<dbReference type="AlphaFoldDB" id="A0A2K5ARD1"/>
<dbReference type="CDD" id="cd00525">
    <property type="entry name" value="AE_Prim_S_like"/>
    <property type="match status" value="1"/>
</dbReference>
<dbReference type="InterPro" id="IPR027417">
    <property type="entry name" value="P-loop_NTPase"/>
</dbReference>
<evidence type="ECO:0000313" key="6">
    <source>
        <dbReference type="EMBL" id="SPC34185.1"/>
    </source>
</evidence>
<feature type="compositionally biased region" description="Low complexity" evidence="4">
    <location>
        <begin position="823"/>
        <end position="855"/>
    </location>
</feature>
<dbReference type="NCBIfam" id="TIGR01613">
    <property type="entry name" value="primase_Cterm"/>
    <property type="match status" value="1"/>
</dbReference>
<keyword evidence="7" id="KW-1185">Reference proteome</keyword>
<evidence type="ECO:0000256" key="3">
    <source>
        <dbReference type="ARBA" id="ARBA00022840"/>
    </source>
</evidence>
<dbReference type="GO" id="GO:0016787">
    <property type="term" value="F:hydrolase activity"/>
    <property type="evidence" value="ECO:0007669"/>
    <property type="project" value="UniProtKB-KW"/>
</dbReference>
<dbReference type="InterPro" id="IPR051620">
    <property type="entry name" value="ORF904-like_C"/>
</dbReference>
<accession>A0A2K5ARD1</accession>
<evidence type="ECO:0000259" key="5">
    <source>
        <dbReference type="PROSITE" id="PS51206"/>
    </source>
</evidence>
<dbReference type="Pfam" id="PF08706">
    <property type="entry name" value="D5_N"/>
    <property type="match status" value="1"/>
</dbReference>
<feature type="region of interest" description="Disordered" evidence="4">
    <location>
        <begin position="786"/>
        <end position="856"/>
    </location>
</feature>
<dbReference type="InterPro" id="IPR006500">
    <property type="entry name" value="Helicase_put_C_phage/plasmid"/>
</dbReference>
<dbReference type="InterPro" id="IPR014818">
    <property type="entry name" value="Phage/plasmid_primase_P4_C"/>
</dbReference>
<evidence type="ECO:0000313" key="7">
    <source>
        <dbReference type="Proteomes" id="UP000236248"/>
    </source>
</evidence>
<keyword evidence="2" id="KW-0378">Hydrolase</keyword>
<dbReference type="PANTHER" id="PTHR35372:SF2">
    <property type="entry name" value="SF3 HELICASE DOMAIN-CONTAINING PROTEIN"/>
    <property type="match status" value="1"/>
</dbReference>
<evidence type="ECO:0000256" key="4">
    <source>
        <dbReference type="SAM" id="MobiDB-lite"/>
    </source>
</evidence>
<gene>
    <name evidence="6" type="ORF">NCAV_1008</name>
</gene>
<dbReference type="KEGG" id="ncv:NCAV_1008"/>
<reference evidence="7" key="1">
    <citation type="submission" date="2018-01" db="EMBL/GenBank/DDBJ databases">
        <authorList>
            <person name="Kerou L M."/>
        </authorList>
    </citation>
    <scope>NUCLEOTIDE SEQUENCE [LARGE SCALE GENOMIC DNA]</scope>
    <source>
        <strain evidence="7">SCU2</strain>
    </source>
</reference>
<dbReference type="Pfam" id="PF19263">
    <property type="entry name" value="DUF5906"/>
    <property type="match status" value="1"/>
</dbReference>
<keyword evidence="3" id="KW-0067">ATP-binding</keyword>
<feature type="compositionally biased region" description="Low complexity" evidence="4">
    <location>
        <begin position="786"/>
        <end position="812"/>
    </location>
</feature>
<dbReference type="SUPFAM" id="SSF52540">
    <property type="entry name" value="P-loop containing nucleoside triphosphate hydrolases"/>
    <property type="match status" value="1"/>
</dbReference>